<dbReference type="InterPro" id="IPR038142">
    <property type="entry name" value="Cytochrome_P460_sp"/>
</dbReference>
<dbReference type="CDD" id="cd20750">
    <property type="entry name" value="cyt_c_I"/>
    <property type="match status" value="1"/>
</dbReference>
<protein>
    <submittedName>
        <fullName evidence="2">Cytochrome P460</fullName>
    </submittedName>
</protein>
<accession>A0A1M5K8J5</accession>
<sequence length="193" mass="20727">MRAIRVFSLGISGIGVIIAIAALSSMQATAIGGASQTEAAVDAAGNLHVPRDYQTTYQQLGSWAIAADEGRGAKQLHVVLASPGSIEAYRKDGRFPDGTVLVKEVFEAATKEMTTGTVSHAERLKGWFVMVKDSAGRYPGNALWGDGWGWSWFDAANPTKTTSTDYRANCKSCHVPAQATDWIYVDGYPALKR</sequence>
<dbReference type="OrthoDB" id="511546at2"/>
<evidence type="ECO:0000313" key="3">
    <source>
        <dbReference type="Proteomes" id="UP000189796"/>
    </source>
</evidence>
<dbReference type="AlphaFoldDB" id="A0A1M5K8J5"/>
<dbReference type="Gene3D" id="3.50.70.20">
    <property type="entry name" value="Cytochrome P460"/>
    <property type="match status" value="1"/>
</dbReference>
<evidence type="ECO:0000259" key="1">
    <source>
        <dbReference type="Pfam" id="PF16694"/>
    </source>
</evidence>
<dbReference type="EMBL" id="LT670817">
    <property type="protein sequence ID" value="SHG49041.1"/>
    <property type="molecule type" value="Genomic_DNA"/>
</dbReference>
<reference evidence="2 3" key="1">
    <citation type="submission" date="2016-11" db="EMBL/GenBank/DDBJ databases">
        <authorList>
            <person name="Jaros S."/>
            <person name="Januszkiewicz K."/>
            <person name="Wedrychowicz H."/>
        </authorList>
    </citation>
    <scope>NUCLEOTIDE SEQUENCE [LARGE SCALE GENOMIC DNA]</scope>
    <source>
        <strain evidence="2 3">GAS138</strain>
    </source>
</reference>
<proteinExistence type="predicted"/>
<name>A0A1M5K8J5_9BRAD</name>
<evidence type="ECO:0000313" key="2">
    <source>
        <dbReference type="EMBL" id="SHG49041.1"/>
    </source>
</evidence>
<dbReference type="Pfam" id="PF16694">
    <property type="entry name" value="Cytochrome_P460"/>
    <property type="match status" value="1"/>
</dbReference>
<feature type="domain" description="Cytochrome P460" evidence="1">
    <location>
        <begin position="51"/>
        <end position="184"/>
    </location>
</feature>
<organism evidence="2 3">
    <name type="scientific">Bradyrhizobium erythrophlei</name>
    <dbReference type="NCBI Taxonomy" id="1437360"/>
    <lineage>
        <taxon>Bacteria</taxon>
        <taxon>Pseudomonadati</taxon>
        <taxon>Pseudomonadota</taxon>
        <taxon>Alphaproteobacteria</taxon>
        <taxon>Hyphomicrobiales</taxon>
        <taxon>Nitrobacteraceae</taxon>
        <taxon>Bradyrhizobium</taxon>
    </lineage>
</organism>
<dbReference type="Proteomes" id="UP000189796">
    <property type="component" value="Chromosome I"/>
</dbReference>
<dbReference type="RefSeq" id="WP_079600855.1">
    <property type="nucleotide sequence ID" value="NZ_LT670817.1"/>
</dbReference>
<dbReference type="InterPro" id="IPR032033">
    <property type="entry name" value="Cytochrome_P460"/>
</dbReference>
<gene>
    <name evidence="2" type="ORF">SAMN05443248_1721</name>
</gene>